<dbReference type="KEGG" id="lak:106159475"/>
<proteinExistence type="predicted"/>
<name>A0A1S3HYX2_LINAN</name>
<dbReference type="InterPro" id="IPR029057">
    <property type="entry name" value="PRTase-like"/>
</dbReference>
<dbReference type="OrthoDB" id="5963778at2759"/>
<dbReference type="SUPFAM" id="SSF53271">
    <property type="entry name" value="PRTase-like"/>
    <property type="match status" value="1"/>
</dbReference>
<gene>
    <name evidence="2" type="primary">LOC106159475</name>
</gene>
<dbReference type="Proteomes" id="UP000085678">
    <property type="component" value="Unplaced"/>
</dbReference>
<evidence type="ECO:0000313" key="2">
    <source>
        <dbReference type="RefSeq" id="XP_013391222.1"/>
    </source>
</evidence>
<dbReference type="Gene3D" id="3.40.50.2020">
    <property type="match status" value="1"/>
</dbReference>
<sequence length="406" mass="46283">MATALQEDVPVRVQAHGVILNCDTVNAKLAKGLRTLILENEQLELIVMSHMAKKMEAARNLLVMAGIDSRRVLQKCRGDDMRGYIHSNQDSMFIVVGVVNEDMHLAANTKSLLIAANWCPQVEEKVTTYGIPARSPDNLENIIRIVLNQRDWFYRVGYTDHKGVQVKIYGLTSANTFAKYLKTREEGQIAQKIQNVLKDGDDNEEVKHKLLLHLLAAIQHTPEFREVEDWAIAPSSGTSRNEILWWLKEHLRKLMYGRKEEQMFIRWSDVPKARHADGRNNTGFIKRDFKSIKLSSVGRYTGKGSKSKLKGRVVCIIDDYTTSGNIFEALRNMLSACGVKKVICLAIGKFRHPRESKYKVQNYDLSGFDLFQEMKEEAQINLVGEEEVDVIFNEEAQFELGRLNSL</sequence>
<reference evidence="2" key="1">
    <citation type="submission" date="2025-08" db="UniProtKB">
        <authorList>
            <consortium name="RefSeq"/>
        </authorList>
    </citation>
    <scope>IDENTIFICATION</scope>
    <source>
        <tissue evidence="2">Gonads</tissue>
    </source>
</reference>
<dbReference type="CDD" id="cd06223">
    <property type="entry name" value="PRTases_typeI"/>
    <property type="match status" value="1"/>
</dbReference>
<organism evidence="1 2">
    <name type="scientific">Lingula anatina</name>
    <name type="common">Brachiopod</name>
    <name type="synonym">Lingula unguis</name>
    <dbReference type="NCBI Taxonomy" id="7574"/>
    <lineage>
        <taxon>Eukaryota</taxon>
        <taxon>Metazoa</taxon>
        <taxon>Spiralia</taxon>
        <taxon>Lophotrochozoa</taxon>
        <taxon>Brachiopoda</taxon>
        <taxon>Linguliformea</taxon>
        <taxon>Lingulata</taxon>
        <taxon>Lingulida</taxon>
        <taxon>Linguloidea</taxon>
        <taxon>Lingulidae</taxon>
        <taxon>Lingula</taxon>
    </lineage>
</organism>
<protein>
    <submittedName>
        <fullName evidence="2">Uncharacterized protein LOC106159475</fullName>
    </submittedName>
</protein>
<dbReference type="RefSeq" id="XP_013391222.1">
    <property type="nucleotide sequence ID" value="XM_013535768.1"/>
</dbReference>
<accession>A0A1S3HYX2</accession>
<dbReference type="InterPro" id="IPR000836">
    <property type="entry name" value="PRTase_dom"/>
</dbReference>
<dbReference type="AlphaFoldDB" id="A0A1S3HYX2"/>
<dbReference type="InParanoid" id="A0A1S3HYX2"/>
<dbReference type="GeneID" id="106159475"/>
<keyword evidence="1" id="KW-1185">Reference proteome</keyword>
<evidence type="ECO:0000313" key="1">
    <source>
        <dbReference type="Proteomes" id="UP000085678"/>
    </source>
</evidence>